<dbReference type="AlphaFoldDB" id="A0AAV4DQS3"/>
<evidence type="ECO:0008006" key="4">
    <source>
        <dbReference type="Google" id="ProtNLM"/>
    </source>
</evidence>
<comment type="caution">
    <text evidence="2">The sequence shown here is derived from an EMBL/GenBank/DDBJ whole genome shotgun (WGS) entry which is preliminary data.</text>
</comment>
<dbReference type="Proteomes" id="UP000735302">
    <property type="component" value="Unassembled WGS sequence"/>
</dbReference>
<evidence type="ECO:0000313" key="3">
    <source>
        <dbReference type="Proteomes" id="UP000735302"/>
    </source>
</evidence>
<accession>A0AAV4DQS3</accession>
<feature type="transmembrane region" description="Helical" evidence="1">
    <location>
        <begin position="181"/>
        <end position="202"/>
    </location>
</feature>
<gene>
    <name evidence="2" type="ORF">PoB_007317200</name>
</gene>
<keyword evidence="1" id="KW-0472">Membrane</keyword>
<evidence type="ECO:0000256" key="1">
    <source>
        <dbReference type="SAM" id="Phobius"/>
    </source>
</evidence>
<name>A0AAV4DQS3_9GAST</name>
<keyword evidence="1" id="KW-0812">Transmembrane</keyword>
<sequence>MRLPSAFANTMLRQKADQALTTHVGMELMNASKVPSRSLTRHLAAVKTSLARICVRIRFWYNSKPHSTIRQSSRLLPFDREPHLRNNRFVLGQDSRRGRLYHRWDYLARHLRWLGEIQQAGERVKRVAYQQEMTIPRGATLRKAGDIVLAKRHLPCRVKIQGVWCEKVVVVASTPPEQGGFIVDLFCMVIINLLSLYVYVLVT</sequence>
<evidence type="ECO:0000313" key="2">
    <source>
        <dbReference type="EMBL" id="GFO46667.1"/>
    </source>
</evidence>
<keyword evidence="1" id="KW-1133">Transmembrane helix</keyword>
<reference evidence="2 3" key="1">
    <citation type="journal article" date="2021" name="Elife">
        <title>Chloroplast acquisition without the gene transfer in kleptoplastic sea slugs, Plakobranchus ocellatus.</title>
        <authorList>
            <person name="Maeda T."/>
            <person name="Takahashi S."/>
            <person name="Yoshida T."/>
            <person name="Shimamura S."/>
            <person name="Takaki Y."/>
            <person name="Nagai Y."/>
            <person name="Toyoda A."/>
            <person name="Suzuki Y."/>
            <person name="Arimoto A."/>
            <person name="Ishii H."/>
            <person name="Satoh N."/>
            <person name="Nishiyama T."/>
            <person name="Hasebe M."/>
            <person name="Maruyama T."/>
            <person name="Minagawa J."/>
            <person name="Obokata J."/>
            <person name="Shigenobu S."/>
        </authorList>
    </citation>
    <scope>NUCLEOTIDE SEQUENCE [LARGE SCALE GENOMIC DNA]</scope>
</reference>
<keyword evidence="3" id="KW-1185">Reference proteome</keyword>
<protein>
    <recommendedName>
        <fullName evidence="4">Integrase catalytic domain-containing protein</fullName>
    </recommendedName>
</protein>
<proteinExistence type="predicted"/>
<dbReference type="EMBL" id="BLXT01008201">
    <property type="protein sequence ID" value="GFO46667.1"/>
    <property type="molecule type" value="Genomic_DNA"/>
</dbReference>
<organism evidence="2 3">
    <name type="scientific">Plakobranchus ocellatus</name>
    <dbReference type="NCBI Taxonomy" id="259542"/>
    <lineage>
        <taxon>Eukaryota</taxon>
        <taxon>Metazoa</taxon>
        <taxon>Spiralia</taxon>
        <taxon>Lophotrochozoa</taxon>
        <taxon>Mollusca</taxon>
        <taxon>Gastropoda</taxon>
        <taxon>Heterobranchia</taxon>
        <taxon>Euthyneura</taxon>
        <taxon>Panpulmonata</taxon>
        <taxon>Sacoglossa</taxon>
        <taxon>Placobranchoidea</taxon>
        <taxon>Plakobranchidae</taxon>
        <taxon>Plakobranchus</taxon>
    </lineage>
</organism>